<dbReference type="SUPFAM" id="SSF47565">
    <property type="entry name" value="Insect pheromone/odorant-binding proteins"/>
    <property type="match status" value="1"/>
</dbReference>
<dbReference type="Pfam" id="PF22651">
    <property type="entry name" value="OBP47_like"/>
    <property type="match status" value="1"/>
</dbReference>
<dbReference type="InterPro" id="IPR052295">
    <property type="entry name" value="Odorant-binding_protein"/>
</dbReference>
<evidence type="ECO:0000256" key="3">
    <source>
        <dbReference type="ARBA" id="ARBA00022525"/>
    </source>
</evidence>
<keyword evidence="8" id="KW-1185">Reference proteome</keyword>
<proteinExistence type="inferred from homology"/>
<dbReference type="OrthoDB" id="7730192at2759"/>
<dbReference type="KEGG" id="scac:106085174"/>
<feature type="signal peptide" evidence="5">
    <location>
        <begin position="1"/>
        <end position="21"/>
    </location>
</feature>
<feature type="chain" id="PRO_5009325640" description="OBP47-like domain-containing protein" evidence="5">
    <location>
        <begin position="22"/>
        <end position="231"/>
    </location>
</feature>
<dbReference type="AlphaFoldDB" id="A0A1I8NX57"/>
<dbReference type="GO" id="GO:0005576">
    <property type="term" value="C:extracellular region"/>
    <property type="evidence" value="ECO:0007669"/>
    <property type="project" value="UniProtKB-SubCell"/>
</dbReference>
<comment type="subcellular location">
    <subcellularLocation>
        <location evidence="1">Secreted</location>
    </subcellularLocation>
</comment>
<protein>
    <recommendedName>
        <fullName evidence="6">OBP47-like domain-containing protein</fullName>
    </recommendedName>
</protein>
<dbReference type="PANTHER" id="PTHR21066:SF15">
    <property type="entry name" value="GH25962P-RELATED"/>
    <property type="match status" value="1"/>
</dbReference>
<evidence type="ECO:0000313" key="7">
    <source>
        <dbReference type="EnsemblMetazoa" id="SCAU002791-PA"/>
    </source>
</evidence>
<evidence type="ECO:0000256" key="4">
    <source>
        <dbReference type="SAM" id="MobiDB-lite"/>
    </source>
</evidence>
<gene>
    <name evidence="7" type="primary">106085174</name>
</gene>
<dbReference type="EnsemblMetazoa" id="SCAU002791-RA">
    <property type="protein sequence ID" value="SCAU002791-PA"/>
    <property type="gene ID" value="SCAU002791"/>
</dbReference>
<sequence>METTIFYIAVIITFLSVVTNAEVDCEAPANFKQDPKECCAIPTLISEEIVEKCQGIDKRGPPQPTEGLMEGSDNENRPHPSGPSRHRHHGKHGGRHHHHHHCFSSCVLNETGILVDGQLNEDNLDTFLDNAGEETPEIIPLLKESFQECYQKSVEIMQKIHERFGGAPPINRRGPPGGRCSPQGDMIFHCAMMKTFKACPDSMWNKSDECNEVREYFTECIMKPSEEDEEI</sequence>
<evidence type="ECO:0000313" key="8">
    <source>
        <dbReference type="Proteomes" id="UP000095300"/>
    </source>
</evidence>
<keyword evidence="5" id="KW-0732">Signal</keyword>
<evidence type="ECO:0000256" key="1">
    <source>
        <dbReference type="ARBA" id="ARBA00004613"/>
    </source>
</evidence>
<organism evidence="7 8">
    <name type="scientific">Stomoxys calcitrans</name>
    <name type="common">Stable fly</name>
    <name type="synonym">Conops calcitrans</name>
    <dbReference type="NCBI Taxonomy" id="35570"/>
    <lineage>
        <taxon>Eukaryota</taxon>
        <taxon>Metazoa</taxon>
        <taxon>Ecdysozoa</taxon>
        <taxon>Arthropoda</taxon>
        <taxon>Hexapoda</taxon>
        <taxon>Insecta</taxon>
        <taxon>Pterygota</taxon>
        <taxon>Neoptera</taxon>
        <taxon>Endopterygota</taxon>
        <taxon>Diptera</taxon>
        <taxon>Brachycera</taxon>
        <taxon>Muscomorpha</taxon>
        <taxon>Muscoidea</taxon>
        <taxon>Muscidae</taxon>
        <taxon>Stomoxys</taxon>
    </lineage>
</organism>
<evidence type="ECO:0000256" key="2">
    <source>
        <dbReference type="ARBA" id="ARBA00008098"/>
    </source>
</evidence>
<accession>A0A1I8NX57</accession>
<reference evidence="7" key="1">
    <citation type="submission" date="2020-05" db="UniProtKB">
        <authorList>
            <consortium name="EnsemblMetazoa"/>
        </authorList>
    </citation>
    <scope>IDENTIFICATION</scope>
    <source>
        <strain evidence="7">USDA</strain>
    </source>
</reference>
<dbReference type="Gene3D" id="1.10.238.270">
    <property type="match status" value="1"/>
</dbReference>
<keyword evidence="3" id="KW-0964">Secreted</keyword>
<evidence type="ECO:0000256" key="5">
    <source>
        <dbReference type="SAM" id="SignalP"/>
    </source>
</evidence>
<comment type="similarity">
    <text evidence="2">Belongs to the PBP/GOBP family.</text>
</comment>
<dbReference type="Proteomes" id="UP000095300">
    <property type="component" value="Unassembled WGS sequence"/>
</dbReference>
<dbReference type="InterPro" id="IPR054577">
    <property type="entry name" value="OBP47-like_dom"/>
</dbReference>
<feature type="region of interest" description="Disordered" evidence="4">
    <location>
        <begin position="55"/>
        <end position="96"/>
    </location>
</feature>
<dbReference type="InterPro" id="IPR036728">
    <property type="entry name" value="PBP_GOBP_sf"/>
</dbReference>
<dbReference type="GO" id="GO:0005549">
    <property type="term" value="F:odorant binding"/>
    <property type="evidence" value="ECO:0007669"/>
    <property type="project" value="InterPro"/>
</dbReference>
<feature type="compositionally biased region" description="Basic residues" evidence="4">
    <location>
        <begin position="84"/>
        <end position="96"/>
    </location>
</feature>
<evidence type="ECO:0000259" key="6">
    <source>
        <dbReference type="Pfam" id="PF22651"/>
    </source>
</evidence>
<dbReference type="PANTHER" id="PTHR21066">
    <property type="entry name" value="ODORANT-BINDING PROTEIN 59A-RELATED"/>
    <property type="match status" value="1"/>
</dbReference>
<dbReference type="VEuPathDB" id="VectorBase:SCAU002791"/>
<feature type="domain" description="OBP47-like" evidence="6">
    <location>
        <begin position="101"/>
        <end position="216"/>
    </location>
</feature>
<name>A0A1I8NX57_STOCA</name>